<evidence type="ECO:0000313" key="1">
    <source>
        <dbReference type="EMBL" id="MEQ2255898.1"/>
    </source>
</evidence>
<accession>A0ABV0VHV4</accession>
<proteinExistence type="predicted"/>
<name>A0ABV0VHV4_9TELE</name>
<evidence type="ECO:0000313" key="2">
    <source>
        <dbReference type="Proteomes" id="UP001482620"/>
    </source>
</evidence>
<sequence>MCNAGRDTPQKTCSSICSKRCLIFLPLTVFSVSVYHIKSQDTLKFGLHGGAVGSTVALQQEGPGLNSWGLSAWSLHVLPMQAFSPGTLASSHSPKTCRLG</sequence>
<protein>
    <submittedName>
        <fullName evidence="1">Uncharacterized protein</fullName>
    </submittedName>
</protein>
<dbReference type="Proteomes" id="UP001482620">
    <property type="component" value="Unassembled WGS sequence"/>
</dbReference>
<comment type="caution">
    <text evidence="1">The sequence shown here is derived from an EMBL/GenBank/DDBJ whole genome shotgun (WGS) entry which is preliminary data.</text>
</comment>
<organism evidence="1 2">
    <name type="scientific">Ilyodon furcidens</name>
    <name type="common">goldbreast splitfin</name>
    <dbReference type="NCBI Taxonomy" id="33524"/>
    <lineage>
        <taxon>Eukaryota</taxon>
        <taxon>Metazoa</taxon>
        <taxon>Chordata</taxon>
        <taxon>Craniata</taxon>
        <taxon>Vertebrata</taxon>
        <taxon>Euteleostomi</taxon>
        <taxon>Actinopterygii</taxon>
        <taxon>Neopterygii</taxon>
        <taxon>Teleostei</taxon>
        <taxon>Neoteleostei</taxon>
        <taxon>Acanthomorphata</taxon>
        <taxon>Ovalentaria</taxon>
        <taxon>Atherinomorphae</taxon>
        <taxon>Cyprinodontiformes</taxon>
        <taxon>Goodeidae</taxon>
        <taxon>Ilyodon</taxon>
    </lineage>
</organism>
<reference evidence="1 2" key="1">
    <citation type="submission" date="2021-06" db="EMBL/GenBank/DDBJ databases">
        <authorList>
            <person name="Palmer J.M."/>
        </authorList>
    </citation>
    <scope>NUCLEOTIDE SEQUENCE [LARGE SCALE GENOMIC DNA]</scope>
    <source>
        <strain evidence="2">if_2019</strain>
        <tissue evidence="1">Muscle</tissue>
    </source>
</reference>
<keyword evidence="2" id="KW-1185">Reference proteome</keyword>
<gene>
    <name evidence="1" type="ORF">ILYODFUR_018676</name>
</gene>
<dbReference type="EMBL" id="JAHRIQ010106095">
    <property type="protein sequence ID" value="MEQ2255898.1"/>
    <property type="molecule type" value="Genomic_DNA"/>
</dbReference>